<evidence type="ECO:0000313" key="1">
    <source>
        <dbReference type="EMBL" id="KAA0977131.1"/>
    </source>
</evidence>
<sequence length="101" mass="11071">MHDLFIIYNRPQDTEAFDLHYASIHVPLVHRLPRLQEFTWGKVQAADPASPYLVARLTYTSKEDAEASMASAPGVASVDDLATFAFSGVTVLNVPRTGAPQ</sequence>
<reference evidence="1 2" key="1">
    <citation type="submission" date="2019-07" db="EMBL/GenBank/DDBJ databases">
        <title>Analysis of the biochemical properties, biological activity and biotechnological potential of siderophores and biosurfactants produced by Antarctic psychrotolerant bacteria.</title>
        <authorList>
            <person name="Styczynski M."/>
            <person name="Krucon T."/>
            <person name="Decewicz P."/>
            <person name="Dziewit L."/>
        </authorList>
    </citation>
    <scope>NUCLEOTIDE SEQUENCE [LARGE SCALE GENOMIC DNA]</scope>
    <source>
        <strain evidence="1 2">ANT_H27</strain>
    </source>
</reference>
<gene>
    <name evidence="1" type="ORF">FQ154_09530</name>
</gene>
<dbReference type="InterPro" id="IPR009799">
    <property type="entry name" value="EthD_dom"/>
</dbReference>
<dbReference type="EMBL" id="VOBL01000008">
    <property type="protein sequence ID" value="KAA0977131.1"/>
    <property type="molecule type" value="Genomic_DNA"/>
</dbReference>
<dbReference type="GO" id="GO:0016491">
    <property type="term" value="F:oxidoreductase activity"/>
    <property type="evidence" value="ECO:0007669"/>
    <property type="project" value="InterPro"/>
</dbReference>
<proteinExistence type="predicted"/>
<comment type="caution">
    <text evidence="1">The sequence shown here is derived from an EMBL/GenBank/DDBJ whole genome shotgun (WGS) entry which is preliminary data.</text>
</comment>
<dbReference type="NCBIfam" id="TIGR02118">
    <property type="entry name" value="EthD family reductase"/>
    <property type="match status" value="1"/>
</dbReference>
<dbReference type="AlphaFoldDB" id="A0A5B0EH35"/>
<organism evidence="1 2">
    <name type="scientific">Paeniglutamicibacter gangotriensis</name>
    <dbReference type="NCBI Taxonomy" id="254787"/>
    <lineage>
        <taxon>Bacteria</taxon>
        <taxon>Bacillati</taxon>
        <taxon>Actinomycetota</taxon>
        <taxon>Actinomycetes</taxon>
        <taxon>Micrococcales</taxon>
        <taxon>Micrococcaceae</taxon>
        <taxon>Paeniglutamicibacter</taxon>
    </lineage>
</organism>
<dbReference type="SUPFAM" id="SSF54909">
    <property type="entry name" value="Dimeric alpha+beta barrel"/>
    <property type="match status" value="1"/>
</dbReference>
<accession>A0A5B0EH35</accession>
<dbReference type="Proteomes" id="UP000323856">
    <property type="component" value="Unassembled WGS sequence"/>
</dbReference>
<protein>
    <submittedName>
        <fullName evidence="1">EthD family reductase</fullName>
    </submittedName>
</protein>
<dbReference type="OrthoDB" id="5294870at2"/>
<dbReference type="RefSeq" id="WP_149619515.1">
    <property type="nucleotide sequence ID" value="NZ_VOBL01000008.1"/>
</dbReference>
<name>A0A5B0EH35_9MICC</name>
<dbReference type="Gene3D" id="3.30.70.100">
    <property type="match status" value="1"/>
</dbReference>
<evidence type="ECO:0000313" key="2">
    <source>
        <dbReference type="Proteomes" id="UP000323856"/>
    </source>
</evidence>
<dbReference type="InterPro" id="IPR011008">
    <property type="entry name" value="Dimeric_a/b-barrel"/>
</dbReference>